<dbReference type="CDD" id="cd03794">
    <property type="entry name" value="GT4_WbuB-like"/>
    <property type="match status" value="1"/>
</dbReference>
<gene>
    <name evidence="3" type="ORF">ACFR99_04345</name>
</gene>
<dbReference type="InterPro" id="IPR028098">
    <property type="entry name" value="Glyco_trans_4-like_N"/>
</dbReference>
<name>A0ABD6BDA4_9EURY</name>
<evidence type="ECO:0000313" key="3">
    <source>
        <dbReference type="EMBL" id="MFD1562778.1"/>
    </source>
</evidence>
<accession>A0ABD6BDA4</accession>
<dbReference type="PANTHER" id="PTHR12526">
    <property type="entry name" value="GLYCOSYLTRANSFERASE"/>
    <property type="match status" value="1"/>
</dbReference>
<dbReference type="AlphaFoldDB" id="A0ABD6BDA4"/>
<keyword evidence="4" id="KW-1185">Reference proteome</keyword>
<proteinExistence type="predicted"/>
<protein>
    <submittedName>
        <fullName evidence="3">Glycosyltransferase family 4 protein</fullName>
    </submittedName>
</protein>
<dbReference type="Pfam" id="PF13579">
    <property type="entry name" value="Glyco_trans_4_4"/>
    <property type="match status" value="1"/>
</dbReference>
<evidence type="ECO:0000313" key="4">
    <source>
        <dbReference type="Proteomes" id="UP001597076"/>
    </source>
</evidence>
<dbReference type="SUPFAM" id="SSF53756">
    <property type="entry name" value="UDP-Glycosyltransferase/glycogen phosphorylase"/>
    <property type="match status" value="1"/>
</dbReference>
<evidence type="ECO:0000259" key="2">
    <source>
        <dbReference type="Pfam" id="PF13579"/>
    </source>
</evidence>
<organism evidence="3 4">
    <name type="scientific">Haloarchaeobius amylolyticus</name>
    <dbReference type="NCBI Taxonomy" id="1198296"/>
    <lineage>
        <taxon>Archaea</taxon>
        <taxon>Methanobacteriati</taxon>
        <taxon>Methanobacteriota</taxon>
        <taxon>Stenosarchaea group</taxon>
        <taxon>Halobacteria</taxon>
        <taxon>Halobacteriales</taxon>
        <taxon>Halorubellaceae</taxon>
        <taxon>Haloarchaeobius</taxon>
    </lineage>
</organism>
<dbReference type="EMBL" id="JBHUDI010000003">
    <property type="protein sequence ID" value="MFD1562778.1"/>
    <property type="molecule type" value="Genomic_DNA"/>
</dbReference>
<dbReference type="Pfam" id="PF00534">
    <property type="entry name" value="Glycos_transf_1"/>
    <property type="match status" value="1"/>
</dbReference>
<feature type="domain" description="Glycosyl transferase family 1" evidence="1">
    <location>
        <begin position="212"/>
        <end position="379"/>
    </location>
</feature>
<dbReference type="PANTHER" id="PTHR12526:SF600">
    <property type="entry name" value="GLYCOSYL TRANSFERASE GROUP 1"/>
    <property type="match status" value="1"/>
</dbReference>
<reference evidence="3 4" key="1">
    <citation type="journal article" date="2019" name="Int. J. Syst. Evol. Microbiol.">
        <title>The Global Catalogue of Microorganisms (GCM) 10K type strain sequencing project: providing services to taxonomists for standard genome sequencing and annotation.</title>
        <authorList>
            <consortium name="The Broad Institute Genomics Platform"/>
            <consortium name="The Broad Institute Genome Sequencing Center for Infectious Disease"/>
            <person name="Wu L."/>
            <person name="Ma J."/>
        </authorList>
    </citation>
    <scope>NUCLEOTIDE SEQUENCE [LARGE SCALE GENOMIC DNA]</scope>
    <source>
        <strain evidence="3 4">CGMCC 1.12230</strain>
    </source>
</reference>
<evidence type="ECO:0000259" key="1">
    <source>
        <dbReference type="Pfam" id="PF00534"/>
    </source>
</evidence>
<dbReference type="Proteomes" id="UP001597076">
    <property type="component" value="Unassembled WGS sequence"/>
</dbReference>
<comment type="caution">
    <text evidence="3">The sequence shown here is derived from an EMBL/GenBank/DDBJ whole genome shotgun (WGS) entry which is preliminary data.</text>
</comment>
<dbReference type="InterPro" id="IPR001296">
    <property type="entry name" value="Glyco_trans_1"/>
</dbReference>
<feature type="domain" description="Glycosyltransferase subfamily 4-like N-terminal" evidence="2">
    <location>
        <begin position="28"/>
        <end position="192"/>
    </location>
</feature>
<dbReference type="RefSeq" id="WP_390284722.1">
    <property type="nucleotide sequence ID" value="NZ_JBHUDI010000003.1"/>
</dbReference>
<sequence length="402" mass="44922">MTVTAPRRIVFVAPFALEPRGTVSARMIPIARELQARGHDVTIVVPPWDNLEYSERRMEVNGVEVVNLRFEGGGLEHVRVVRRLVSAVRALGPDLVHVFKPIAHAGIVAVVLSQFRRLGVDCPVVLDSDDWEGDGGQNERSRRSRLEELVMHYQERFAPRVVDAVTVASKTLETQMWGLGIDPERVFYVPNGQDPDRFEQVDTTPSNLRTEYGIGDGPIVLLYTRFFEYELARVIEVFRQVRKRIPNVQFVIVGEGRDDDGQVFGQLAESAGIGESVHLTGWVEFDELPRVFELADVAVYPFDDTLVNRAKCPAKLTELMLAGQCIVAEDVGQVGEYLVNGQSGLLSPPGDTEAFADNLIRAVRSPELQQQLGSNARKRILEGFAWEEITTEIESAYEYSMG</sequence>
<dbReference type="Gene3D" id="3.40.50.2000">
    <property type="entry name" value="Glycogen Phosphorylase B"/>
    <property type="match status" value="2"/>
</dbReference>